<gene>
    <name evidence="22" type="ORF">RCL2_000639600</name>
    <name evidence="21" type="ORF">RclHR1_03580008</name>
</gene>
<evidence type="ECO:0000256" key="1">
    <source>
        <dbReference type="ARBA" id="ARBA00001966"/>
    </source>
</evidence>
<keyword evidence="6" id="KW-0949">S-adenosyl-L-methionine</keyword>
<comment type="pathway">
    <text evidence="2">tRNA modification; wybutosine-tRNA(Phe) biosynthesis.</text>
</comment>
<keyword evidence="18" id="KW-0812">Transmembrane</keyword>
<dbReference type="PRINTS" id="PR00369">
    <property type="entry name" value="FLAVODOXIN"/>
</dbReference>
<accession>A0A2Z6RSU7</accession>
<comment type="cofactor">
    <cofactor evidence="1">
        <name>[4Fe-4S] cluster</name>
        <dbReference type="ChEBI" id="CHEBI:49883"/>
    </cofactor>
</comment>
<dbReference type="Pfam" id="PF00258">
    <property type="entry name" value="Flavodoxin_1"/>
    <property type="match status" value="1"/>
</dbReference>
<dbReference type="STRING" id="94130.A0A2Z6RSU7"/>
<evidence type="ECO:0000256" key="7">
    <source>
        <dbReference type="ARBA" id="ARBA00022694"/>
    </source>
</evidence>
<dbReference type="SFLD" id="SFLDF00284">
    <property type="entry name" value="tRNA_wybutosine-synthesizing"/>
    <property type="match status" value="1"/>
</dbReference>
<comment type="catalytic activity">
    <reaction evidence="14">
        <text>N(1)-methylguanosine(37) in tRNA(Phe) + pyruvate + S-adenosyl-L-methionine = 4-demethylwyosine(37) in tRNA(Phe) + 5'-deoxyadenosine + L-methionine + CO2 + H2O</text>
        <dbReference type="Rhea" id="RHEA:36347"/>
        <dbReference type="Rhea" id="RHEA-COMP:10164"/>
        <dbReference type="Rhea" id="RHEA-COMP:10165"/>
        <dbReference type="ChEBI" id="CHEBI:15361"/>
        <dbReference type="ChEBI" id="CHEBI:15377"/>
        <dbReference type="ChEBI" id="CHEBI:16526"/>
        <dbReference type="ChEBI" id="CHEBI:17319"/>
        <dbReference type="ChEBI" id="CHEBI:57844"/>
        <dbReference type="ChEBI" id="CHEBI:59789"/>
        <dbReference type="ChEBI" id="CHEBI:64315"/>
        <dbReference type="ChEBI" id="CHEBI:73542"/>
        <dbReference type="EC" id="4.1.3.44"/>
    </reaction>
</comment>
<keyword evidence="18" id="KW-0472">Membrane</keyword>
<keyword evidence="11" id="KW-0411">Iron-sulfur</keyword>
<dbReference type="GO" id="GO:0051539">
    <property type="term" value="F:4 iron, 4 sulfur cluster binding"/>
    <property type="evidence" value="ECO:0007669"/>
    <property type="project" value="UniProtKB-KW"/>
</dbReference>
<protein>
    <recommendedName>
        <fullName evidence="15">S-adenosyl-L-methionine-dependent tRNA 4-demethylwyosine synthase</fullName>
        <ecNumber evidence="4">4.1.3.44</ecNumber>
    </recommendedName>
    <alternativeName>
        <fullName evidence="16">tRNA wybutosine-synthesizing protein 1</fullName>
    </alternativeName>
</protein>
<proteinExistence type="inferred from homology"/>
<dbReference type="GO" id="GO:0102521">
    <property type="term" value="F:tRNA-4-demethylwyosine synthase activity"/>
    <property type="evidence" value="ECO:0007669"/>
    <property type="project" value="UniProtKB-EC"/>
</dbReference>
<keyword evidence="18" id="KW-1133">Transmembrane helix</keyword>
<evidence type="ECO:0000256" key="17">
    <source>
        <dbReference type="SAM" id="MobiDB-lite"/>
    </source>
</evidence>
<dbReference type="InterPro" id="IPR029039">
    <property type="entry name" value="Flavoprotein-like_sf"/>
</dbReference>
<dbReference type="Gene3D" id="3.40.50.360">
    <property type="match status" value="1"/>
</dbReference>
<dbReference type="InterPro" id="IPR008254">
    <property type="entry name" value="Flavodoxin/NO_synth"/>
</dbReference>
<dbReference type="FunFam" id="3.20.20.70:FF:000196">
    <property type="entry name" value="S-adenosyl-L-methionine-dependent tRNA 4-demethylwyosine synthase"/>
    <property type="match status" value="1"/>
</dbReference>
<sequence>MLLRYFEDLCLNDQILFWSCLAVAGILVFYVTIRNQTQRTKKAKQITVDEYASRKNRELSAVNKEKATVKGPKRFKSRSAKRTPNQTCTNDLGEKSVCCGNGGNDCCKNQLSEETPYTITANNSSKISIKLFYATQTSTAKYFAQQLYESFTNHSLNCECSIMDIVEYETEDFLSESAICIFIISTYNVEGPLDWFYKWLEDTRYDFRVDKQALSKLKFAIFGLGDSAYGDQFCIQPRNIDKWLGQLGAKRLYPLGEGDKNSDQEKSFEAWKTSLAEMLFDPLSVLNKVSSNLDYDSYSESDDERESDSDNNDNSDIEMVDVEDMGALAPKLQAARKSKEEEEFVYKNRSGQPKRTLTEQEVPVKEPKEMVTPMLRKSLTKQGYKIVGSHSGVKICRWTKSALRGRGSCYKFCFYGIQSHRCLETTPSLACSNKCVFCWRHHTNPVGKEFVWKVDPPEMILSECLNNHYKMINQMKGIPGIRADRFQEAFNVRHCALSLVGEPILYPHINEFIKLLHDKHISSFLVCNAQHPDRLRALDKVTQLYVSVDASTKESLKKIDRPLFKDFWERFLECLDILSQKGQRTVYRLTLVKDYNTEEIANYVELVRRGKPDFIEVKGVTYCGYGGASKLTMANVPYHNEVISFVKYLNENLGDTYEIATEHAHSCSILIANTKFKINNQWFTWIDYDKFFELIEKGEHFTSLDYIAPTPGWALFGSPEAGFNPEDQRFYRKSKKNNNSVKNGGC</sequence>
<evidence type="ECO:0000256" key="2">
    <source>
        <dbReference type="ARBA" id="ARBA00004797"/>
    </source>
</evidence>
<organism evidence="21 23">
    <name type="scientific">Rhizophagus clarus</name>
    <dbReference type="NCBI Taxonomy" id="94130"/>
    <lineage>
        <taxon>Eukaryota</taxon>
        <taxon>Fungi</taxon>
        <taxon>Fungi incertae sedis</taxon>
        <taxon>Mucoromycota</taxon>
        <taxon>Glomeromycotina</taxon>
        <taxon>Glomeromycetes</taxon>
        <taxon>Glomerales</taxon>
        <taxon>Glomeraceae</taxon>
        <taxon>Rhizophagus</taxon>
    </lineage>
</organism>
<reference evidence="21 23" key="1">
    <citation type="submission" date="2017-11" db="EMBL/GenBank/DDBJ databases">
        <title>The genome of Rhizophagus clarus HR1 reveals common genetic basis of auxotrophy among arbuscular mycorrhizal fungi.</title>
        <authorList>
            <person name="Kobayashi Y."/>
        </authorList>
    </citation>
    <scope>NUCLEOTIDE SEQUENCE [LARGE SCALE GENOMIC DNA]</scope>
    <source>
        <strain evidence="21 23">HR1</strain>
    </source>
</reference>
<keyword evidence="7" id="KW-0819">tRNA processing</keyword>
<evidence type="ECO:0000259" key="19">
    <source>
        <dbReference type="PROSITE" id="PS50902"/>
    </source>
</evidence>
<evidence type="ECO:0000256" key="6">
    <source>
        <dbReference type="ARBA" id="ARBA00022691"/>
    </source>
</evidence>
<feature type="compositionally biased region" description="Acidic residues" evidence="17">
    <location>
        <begin position="297"/>
        <end position="322"/>
    </location>
</feature>
<dbReference type="EC" id="4.1.3.44" evidence="4"/>
<keyword evidence="9" id="KW-0547">Nucleotide-binding</keyword>
<dbReference type="InterPro" id="IPR058240">
    <property type="entry name" value="rSAM_sf"/>
</dbReference>
<evidence type="ECO:0000256" key="14">
    <source>
        <dbReference type="ARBA" id="ARBA00049466"/>
    </source>
</evidence>
<evidence type="ECO:0000313" key="22">
    <source>
        <dbReference type="EMBL" id="GES79083.1"/>
    </source>
</evidence>
<keyword evidence="10" id="KW-0408">Iron</keyword>
<dbReference type="SUPFAM" id="SSF102114">
    <property type="entry name" value="Radical SAM enzymes"/>
    <property type="match status" value="1"/>
</dbReference>
<dbReference type="EMBL" id="BEXD01002868">
    <property type="protein sequence ID" value="GBB99601.1"/>
    <property type="molecule type" value="Genomic_DNA"/>
</dbReference>
<dbReference type="SUPFAM" id="SSF52218">
    <property type="entry name" value="Flavoproteins"/>
    <property type="match status" value="1"/>
</dbReference>
<dbReference type="PROSITE" id="PS50902">
    <property type="entry name" value="FLAVODOXIN_LIKE"/>
    <property type="match status" value="1"/>
</dbReference>
<dbReference type="UniPathway" id="UPA00375"/>
<evidence type="ECO:0000313" key="23">
    <source>
        <dbReference type="Proteomes" id="UP000247702"/>
    </source>
</evidence>
<dbReference type="SFLD" id="SFLDG01071">
    <property type="entry name" value="tRNA_wybutosine-synthesizing"/>
    <property type="match status" value="1"/>
</dbReference>
<dbReference type="PANTHER" id="PTHR13930">
    <property type="entry name" value="S-ADENOSYL-L-METHIONINE-DEPENDENT TRNA 4-DEMETHYLWYOSINE SYNTHASE"/>
    <property type="match status" value="1"/>
</dbReference>
<dbReference type="Proteomes" id="UP000247702">
    <property type="component" value="Unassembled WGS sequence"/>
</dbReference>
<keyword evidence="8" id="KW-0479">Metal-binding</keyword>
<evidence type="ECO:0000256" key="12">
    <source>
        <dbReference type="ARBA" id="ARBA00023239"/>
    </source>
</evidence>
<comment type="similarity">
    <text evidence="3">Belongs to the TYW1 family.</text>
</comment>
<evidence type="ECO:0000256" key="15">
    <source>
        <dbReference type="ARBA" id="ARBA00071388"/>
    </source>
</evidence>
<dbReference type="AlphaFoldDB" id="A0A2Z6RSU7"/>
<feature type="region of interest" description="Disordered" evidence="17">
    <location>
        <begin position="339"/>
        <end position="362"/>
    </location>
</feature>
<comment type="caution">
    <text evidence="21">The sequence shown here is derived from an EMBL/GenBank/DDBJ whole genome shotgun (WGS) entry which is preliminary data.</text>
</comment>
<keyword evidence="12" id="KW-0456">Lyase</keyword>
<dbReference type="SFLD" id="SFLDS00029">
    <property type="entry name" value="Radical_SAM"/>
    <property type="match status" value="1"/>
</dbReference>
<evidence type="ECO:0000256" key="16">
    <source>
        <dbReference type="ARBA" id="ARBA00077859"/>
    </source>
</evidence>
<evidence type="ECO:0000256" key="11">
    <source>
        <dbReference type="ARBA" id="ARBA00023014"/>
    </source>
</evidence>
<feature type="transmembrane region" description="Helical" evidence="18">
    <location>
        <begin position="15"/>
        <end position="33"/>
    </location>
</feature>
<evidence type="ECO:0000256" key="4">
    <source>
        <dbReference type="ARBA" id="ARBA00012821"/>
    </source>
</evidence>
<evidence type="ECO:0000256" key="13">
    <source>
        <dbReference type="ARBA" id="ARBA00025368"/>
    </source>
</evidence>
<evidence type="ECO:0000313" key="21">
    <source>
        <dbReference type="EMBL" id="GBB99601.1"/>
    </source>
</evidence>
<dbReference type="InterPro" id="IPR001094">
    <property type="entry name" value="Flavdoxin-like"/>
</dbReference>
<dbReference type="InterPro" id="IPR034556">
    <property type="entry name" value="tRNA_wybutosine-synthase"/>
</dbReference>
<dbReference type="PROSITE" id="PS51918">
    <property type="entry name" value="RADICAL_SAM"/>
    <property type="match status" value="1"/>
</dbReference>
<dbReference type="InterPro" id="IPR007197">
    <property type="entry name" value="rSAM"/>
</dbReference>
<evidence type="ECO:0000256" key="5">
    <source>
        <dbReference type="ARBA" id="ARBA00022485"/>
    </source>
</evidence>
<comment type="function">
    <text evidence="13">Probable component of the wybutosine biosynthesis pathway. Wybutosine is a hyper modified guanosine with a tricyclic base found at the 3'-position adjacent to the anticodon of eukaryotic phenylalanine tRNA. Catalyzes the condensation of N-methylguanine with 2 carbon atoms from pyruvate to form the tricyclic 4-demethylwyosine, an intermediate in wybutosine biosynthesis.</text>
</comment>
<dbReference type="InterPro" id="IPR013785">
    <property type="entry name" value="Aldolase_TIM"/>
</dbReference>
<evidence type="ECO:0000259" key="20">
    <source>
        <dbReference type="PROSITE" id="PS51918"/>
    </source>
</evidence>
<evidence type="ECO:0000256" key="10">
    <source>
        <dbReference type="ARBA" id="ARBA00023004"/>
    </source>
</evidence>
<dbReference type="GO" id="GO:0031591">
    <property type="term" value="P:wybutosine biosynthetic process"/>
    <property type="evidence" value="ECO:0007669"/>
    <property type="project" value="TreeGrafter"/>
</dbReference>
<dbReference type="PANTHER" id="PTHR13930:SF0">
    <property type="entry name" value="S-ADENOSYL-L-METHIONINE-DEPENDENT TRNA 4-DEMETHYLWYOSINE SYNTHASE TYW1-RELATED"/>
    <property type="match status" value="1"/>
</dbReference>
<keyword evidence="23" id="KW-1185">Reference proteome</keyword>
<feature type="domain" description="Flavodoxin-like" evidence="19">
    <location>
        <begin position="129"/>
        <end position="276"/>
    </location>
</feature>
<dbReference type="Proteomes" id="UP000615446">
    <property type="component" value="Unassembled WGS sequence"/>
</dbReference>
<reference evidence="22" key="2">
    <citation type="submission" date="2019-10" db="EMBL/GenBank/DDBJ databases">
        <title>Conservation and host-specific expression of non-tandemly repeated heterogenous ribosome RNA gene in arbuscular mycorrhizal fungi.</title>
        <authorList>
            <person name="Maeda T."/>
            <person name="Kobayashi Y."/>
            <person name="Nakagawa T."/>
            <person name="Ezawa T."/>
            <person name="Yamaguchi K."/>
            <person name="Bino T."/>
            <person name="Nishimoto Y."/>
            <person name="Shigenobu S."/>
            <person name="Kawaguchi M."/>
        </authorList>
    </citation>
    <scope>NUCLEOTIDE SEQUENCE</scope>
    <source>
        <strain evidence="22">HR1</strain>
    </source>
</reference>
<evidence type="ECO:0000256" key="8">
    <source>
        <dbReference type="ARBA" id="ARBA00022723"/>
    </source>
</evidence>
<evidence type="ECO:0000256" key="9">
    <source>
        <dbReference type="ARBA" id="ARBA00022741"/>
    </source>
</evidence>
<dbReference type="EMBL" id="BLAL01000043">
    <property type="protein sequence ID" value="GES79083.1"/>
    <property type="molecule type" value="Genomic_DNA"/>
</dbReference>
<keyword evidence="5" id="KW-0004">4Fe-4S</keyword>
<dbReference type="InterPro" id="IPR013917">
    <property type="entry name" value="tRNA_wybutosine-synth"/>
</dbReference>
<name>A0A2Z6RSU7_9GLOM</name>
<feature type="region of interest" description="Disordered" evidence="17">
    <location>
        <begin position="296"/>
        <end position="322"/>
    </location>
</feature>
<dbReference type="Gene3D" id="3.20.20.70">
    <property type="entry name" value="Aldolase class I"/>
    <property type="match status" value="1"/>
</dbReference>
<dbReference type="GO" id="GO:0010181">
    <property type="term" value="F:FMN binding"/>
    <property type="evidence" value="ECO:0007669"/>
    <property type="project" value="InterPro"/>
</dbReference>
<dbReference type="Pfam" id="PF04055">
    <property type="entry name" value="Radical_SAM"/>
    <property type="match status" value="1"/>
</dbReference>
<evidence type="ECO:0000256" key="3">
    <source>
        <dbReference type="ARBA" id="ARBA00010115"/>
    </source>
</evidence>
<dbReference type="CDD" id="cd01335">
    <property type="entry name" value="Radical_SAM"/>
    <property type="match status" value="1"/>
</dbReference>
<dbReference type="Pfam" id="PF08608">
    <property type="entry name" value="Wyosine_form"/>
    <property type="match status" value="1"/>
</dbReference>
<dbReference type="OrthoDB" id="271553at2759"/>
<evidence type="ECO:0000256" key="18">
    <source>
        <dbReference type="SAM" id="Phobius"/>
    </source>
</evidence>
<feature type="domain" description="Radical SAM core" evidence="20">
    <location>
        <begin position="415"/>
        <end position="658"/>
    </location>
</feature>
<dbReference type="GO" id="GO:0046872">
    <property type="term" value="F:metal ion binding"/>
    <property type="evidence" value="ECO:0007669"/>
    <property type="project" value="UniProtKB-KW"/>
</dbReference>